<evidence type="ECO:0000256" key="6">
    <source>
        <dbReference type="PROSITE-ProRule" id="PRU00169"/>
    </source>
</evidence>
<protein>
    <submittedName>
        <fullName evidence="11">Response regulator transcription factor</fullName>
    </submittedName>
</protein>
<dbReference type="EMBL" id="CP116942">
    <property type="protein sequence ID" value="WCO65125.1"/>
    <property type="molecule type" value="Genomic_DNA"/>
</dbReference>
<dbReference type="PROSITE" id="PS50110">
    <property type="entry name" value="RESPONSE_REGULATORY"/>
    <property type="match status" value="1"/>
</dbReference>
<feature type="region of interest" description="Disordered" evidence="8">
    <location>
        <begin position="1"/>
        <end position="20"/>
    </location>
</feature>
<dbReference type="InterPro" id="IPR011006">
    <property type="entry name" value="CheY-like_superfamily"/>
</dbReference>
<evidence type="ECO:0000256" key="3">
    <source>
        <dbReference type="ARBA" id="ARBA00023015"/>
    </source>
</evidence>
<feature type="domain" description="Response regulatory" evidence="9">
    <location>
        <begin position="22"/>
        <end position="135"/>
    </location>
</feature>
<dbReference type="Pfam" id="PF00072">
    <property type="entry name" value="Response_reg"/>
    <property type="match status" value="1"/>
</dbReference>
<keyword evidence="4 7" id="KW-0238">DNA-binding</keyword>
<evidence type="ECO:0000256" key="8">
    <source>
        <dbReference type="SAM" id="MobiDB-lite"/>
    </source>
</evidence>
<dbReference type="InterPro" id="IPR039420">
    <property type="entry name" value="WalR-like"/>
</dbReference>
<gene>
    <name evidence="11" type="ORF">PO878_11515</name>
</gene>
<keyword evidence="5" id="KW-0804">Transcription</keyword>
<dbReference type="GO" id="GO:0032993">
    <property type="term" value="C:protein-DNA complex"/>
    <property type="evidence" value="ECO:0007669"/>
    <property type="project" value="TreeGrafter"/>
</dbReference>
<feature type="domain" description="OmpR/PhoB-type" evidence="10">
    <location>
        <begin position="150"/>
        <end position="248"/>
    </location>
</feature>
<dbReference type="FunFam" id="1.10.10.10:FF:000018">
    <property type="entry name" value="DNA-binding response regulator ResD"/>
    <property type="match status" value="1"/>
</dbReference>
<keyword evidence="1 6" id="KW-0597">Phosphoprotein</keyword>
<feature type="DNA-binding region" description="OmpR/PhoB-type" evidence="7">
    <location>
        <begin position="150"/>
        <end position="248"/>
    </location>
</feature>
<proteinExistence type="predicted"/>
<evidence type="ECO:0000313" key="11">
    <source>
        <dbReference type="EMBL" id="WCO65125.1"/>
    </source>
</evidence>
<dbReference type="GO" id="GO:0000976">
    <property type="term" value="F:transcription cis-regulatory region binding"/>
    <property type="evidence" value="ECO:0007669"/>
    <property type="project" value="TreeGrafter"/>
</dbReference>
<evidence type="ECO:0000256" key="2">
    <source>
        <dbReference type="ARBA" id="ARBA00023012"/>
    </source>
</evidence>
<keyword evidence="3" id="KW-0805">Transcription regulation</keyword>
<dbReference type="AlphaFoldDB" id="A0AAF0BTQ3"/>
<feature type="modified residue" description="4-aspartylphosphate" evidence="6">
    <location>
        <position position="71"/>
    </location>
</feature>
<dbReference type="SMART" id="SM00448">
    <property type="entry name" value="REC"/>
    <property type="match status" value="1"/>
</dbReference>
<evidence type="ECO:0000313" key="12">
    <source>
        <dbReference type="Proteomes" id="UP001216390"/>
    </source>
</evidence>
<dbReference type="InterPro" id="IPR016032">
    <property type="entry name" value="Sig_transdc_resp-reg_C-effctor"/>
</dbReference>
<evidence type="ECO:0000259" key="10">
    <source>
        <dbReference type="PROSITE" id="PS51755"/>
    </source>
</evidence>
<dbReference type="KEGG" id="ima:PO878_11515"/>
<organism evidence="11 12">
    <name type="scientific">Iamia majanohamensis</name>
    <dbReference type="NCBI Taxonomy" id="467976"/>
    <lineage>
        <taxon>Bacteria</taxon>
        <taxon>Bacillati</taxon>
        <taxon>Actinomycetota</taxon>
        <taxon>Acidimicrobiia</taxon>
        <taxon>Acidimicrobiales</taxon>
        <taxon>Iamiaceae</taxon>
        <taxon>Iamia</taxon>
    </lineage>
</organism>
<accession>A0AAF0BTQ3</accession>
<name>A0AAF0BTQ3_9ACTN</name>
<dbReference type="SUPFAM" id="SSF46894">
    <property type="entry name" value="C-terminal effector domain of the bipartite response regulators"/>
    <property type="match status" value="1"/>
</dbReference>
<dbReference type="Proteomes" id="UP001216390">
    <property type="component" value="Chromosome"/>
</dbReference>
<dbReference type="Gene3D" id="3.40.50.2300">
    <property type="match status" value="1"/>
</dbReference>
<evidence type="ECO:0000256" key="1">
    <source>
        <dbReference type="ARBA" id="ARBA00022553"/>
    </source>
</evidence>
<dbReference type="GO" id="GO:0000156">
    <property type="term" value="F:phosphorelay response regulator activity"/>
    <property type="evidence" value="ECO:0007669"/>
    <property type="project" value="TreeGrafter"/>
</dbReference>
<dbReference type="SUPFAM" id="SSF52172">
    <property type="entry name" value="CheY-like"/>
    <property type="match status" value="1"/>
</dbReference>
<dbReference type="SMART" id="SM00862">
    <property type="entry name" value="Trans_reg_C"/>
    <property type="match status" value="1"/>
</dbReference>
<dbReference type="PANTHER" id="PTHR48111">
    <property type="entry name" value="REGULATOR OF RPOS"/>
    <property type="match status" value="1"/>
</dbReference>
<keyword evidence="12" id="KW-1185">Reference proteome</keyword>
<dbReference type="CDD" id="cd17574">
    <property type="entry name" value="REC_OmpR"/>
    <property type="match status" value="1"/>
</dbReference>
<dbReference type="Gene3D" id="1.10.10.10">
    <property type="entry name" value="Winged helix-like DNA-binding domain superfamily/Winged helix DNA-binding domain"/>
    <property type="match status" value="1"/>
</dbReference>
<dbReference type="InterPro" id="IPR001789">
    <property type="entry name" value="Sig_transdc_resp-reg_receiver"/>
</dbReference>
<reference evidence="11" key="1">
    <citation type="submission" date="2023-01" db="EMBL/GenBank/DDBJ databases">
        <title>The diversity of Class Acidimicrobiia in South China Sea sediment environments and the proposal of Iamia marina sp. nov., a novel species of the genus Iamia.</title>
        <authorList>
            <person name="He Y."/>
            <person name="Tian X."/>
        </authorList>
    </citation>
    <scope>NUCLEOTIDE SEQUENCE</scope>
    <source>
        <strain evidence="11">DSM 19957</strain>
    </source>
</reference>
<dbReference type="FunFam" id="3.40.50.2300:FF:000001">
    <property type="entry name" value="DNA-binding response regulator PhoB"/>
    <property type="match status" value="1"/>
</dbReference>
<dbReference type="Gene3D" id="6.10.250.690">
    <property type="match status" value="1"/>
</dbReference>
<evidence type="ECO:0000256" key="5">
    <source>
        <dbReference type="ARBA" id="ARBA00023163"/>
    </source>
</evidence>
<dbReference type="CDD" id="cd00383">
    <property type="entry name" value="trans_reg_C"/>
    <property type="match status" value="1"/>
</dbReference>
<evidence type="ECO:0000259" key="9">
    <source>
        <dbReference type="PROSITE" id="PS50110"/>
    </source>
</evidence>
<dbReference type="InterPro" id="IPR001867">
    <property type="entry name" value="OmpR/PhoB-type_DNA-bd"/>
</dbReference>
<dbReference type="GO" id="GO:0005829">
    <property type="term" value="C:cytosol"/>
    <property type="evidence" value="ECO:0007669"/>
    <property type="project" value="TreeGrafter"/>
</dbReference>
<evidence type="ECO:0000256" key="4">
    <source>
        <dbReference type="ARBA" id="ARBA00023125"/>
    </source>
</evidence>
<dbReference type="RefSeq" id="WP_272734650.1">
    <property type="nucleotide sequence ID" value="NZ_CP116942.1"/>
</dbReference>
<dbReference type="Pfam" id="PF00486">
    <property type="entry name" value="Trans_reg_C"/>
    <property type="match status" value="1"/>
</dbReference>
<dbReference type="PANTHER" id="PTHR48111:SF4">
    <property type="entry name" value="DNA-BINDING DUAL TRANSCRIPTIONAL REGULATOR OMPR"/>
    <property type="match status" value="1"/>
</dbReference>
<dbReference type="InterPro" id="IPR036388">
    <property type="entry name" value="WH-like_DNA-bd_sf"/>
</dbReference>
<sequence length="248" mass="27138">MAADARPASVSRPDGDATRPDRVLVVEDDPHIGDVLARYLAHEGVEVEVVRDGLDGLGRALEWLPDLVVLDLMLPRMDGFEVFRRLRAVAPIPVIMLTARGDEADRVTGLEMGADDYVAKPFSAREVTARIRSVLRRGRTPAVGLPSVAAARLTTDRLDVDVVGREARLDGEVLALTARELDLLIHLMSHPGVAFDRTQLLEAVWGWTVGDTATVTVHVGRLRAKVEADPSAPEHLRTVRGVGYRWDP</sequence>
<dbReference type="GO" id="GO:0006355">
    <property type="term" value="P:regulation of DNA-templated transcription"/>
    <property type="evidence" value="ECO:0007669"/>
    <property type="project" value="InterPro"/>
</dbReference>
<dbReference type="PROSITE" id="PS51755">
    <property type="entry name" value="OMPR_PHOB"/>
    <property type="match status" value="1"/>
</dbReference>
<keyword evidence="2" id="KW-0902">Two-component regulatory system</keyword>
<evidence type="ECO:0000256" key="7">
    <source>
        <dbReference type="PROSITE-ProRule" id="PRU01091"/>
    </source>
</evidence>